<sequence>MSATVCVQIKQTKRSEQCRARNPFSKDDGLALFHDMEARENRSFLHPSTAEDIENSLSTKPEALLDFQISVSPTAVTRKTNDLLSATEWDKTDYDWLLTPPGTPLFPSLHTESLRSYSSSQITDRESLKGTKFSGSNATKIQRMSRERYDPQTPINEASSTGSLYTFPKACSPPCRGGNSPSRGSYSPVRARSNSTSRLSPPAKTLNRCISTLNRDSTVSPRILQRANTSRSISSLATDGKASSRRERNPISPKLQPWNTFELEFSADPPPNLRTSIAEKPLSSFRTGMRRPRIGPQDARDHKEARHTKSEINDCERSHWQNTSCFASKLSRNSQDQSGNRWSSRRSIINSSDDVKQAREPTFLDINAANSPSSTSLTSKIVARRFNHEVSKKCSPTESWKRRSTNSFTETANFCVSARKSFQPIVQHAFVQDHSDVSRKICQPFLSSASTTSFYNVDHTMVRPGILAALAESTMTASSNASSEKGMKIFPSNESSDEEQELDSPCPQNMSIEFSPDKIVSNAMDPLCEEYNRMDEYKDMQDQENVAKGACRMSGHETDTNKYLITKAWGGSQMSRETEPKEEEQGCFVPTDLFERIMDEGIPHSNIQETNNEENIKGNQETKIKHTAKLHCDIHDISCHEEQVTAGSLDQTLNCDQLCTLDSGSSQEAAEVCRFEKIISSFETVGSGKCYTEICSRMRHPSLHYMKSSSVDPSEFCHEENGVCSDSDSPRIFQNTFLEKNKKSLLEGDAQKGLLQDNCSTNKKQAPVTDEHSTDTKASWRQGLTKIDLLDETLKYRKQNLVMHMQSLGEAFTLNTNPASCGKNIAHLTAQAVGIQDWAQIAQDCIPDSSDNSLIVNDMLRPVGRADNIQQKSSNRGYQQFSTEVESQALQNFPTTPRFDMSSNLHLLQLTPDTNSSESEIHTVETTQLIGLSNLIQPEKYDLVEDNKAVILQKYDHINQVNYYEIGGTCSSLYSGTTDINLSSSDGYNQPSSMMEEDRSENSQRLSGIALVSPSWAKNPSNQSPSNEHEDSSHLEPSILVSRKNMLGESDSQNNQKGEIQDSIDPEISSCIQNVPQCPDKFQSQSNSELRLGQTALLEAKAASATTTESRATQTEAIQVILTNQTTGQSQPQQDLPQETRTGPEQRTLTCHFSLEETTNTILLCSSIVHEMVYKASSIAAAKEAEALEKEAFSFHSREGGNANAVSTSSFRAKVSKFGIWKMKQNEPMTTVENLQEDQSLEATSKVAKHLIPIAGKNRNPTICKAYNHPPDMSKEKGSTIMTMDPHCKCTIM</sequence>
<evidence type="ECO:0000313" key="2">
    <source>
        <dbReference type="EMBL" id="KAH7366139.1"/>
    </source>
</evidence>
<protein>
    <submittedName>
        <fullName evidence="2">Uncharacterized protein</fullName>
    </submittedName>
</protein>
<gene>
    <name evidence="2" type="ORF">KP509_18G065000</name>
</gene>
<feature type="region of interest" description="Disordered" evidence="1">
    <location>
        <begin position="477"/>
        <end position="505"/>
    </location>
</feature>
<feature type="compositionally biased region" description="Polar residues" evidence="1">
    <location>
        <begin position="153"/>
        <end position="164"/>
    </location>
</feature>
<dbReference type="OrthoDB" id="1929779at2759"/>
<dbReference type="EMBL" id="CM035423">
    <property type="protein sequence ID" value="KAH7366139.1"/>
    <property type="molecule type" value="Genomic_DNA"/>
</dbReference>
<feature type="compositionally biased region" description="Polar residues" evidence="1">
    <location>
        <begin position="133"/>
        <end position="142"/>
    </location>
</feature>
<name>A0A8T2SU21_CERRI</name>
<feature type="compositionally biased region" description="Polar residues" evidence="1">
    <location>
        <begin position="1016"/>
        <end position="1026"/>
    </location>
</feature>
<feature type="region of interest" description="Disordered" evidence="1">
    <location>
        <begin position="984"/>
        <end position="1035"/>
    </location>
</feature>
<organism evidence="2 3">
    <name type="scientific">Ceratopteris richardii</name>
    <name type="common">Triangle waterfern</name>
    <dbReference type="NCBI Taxonomy" id="49495"/>
    <lineage>
        <taxon>Eukaryota</taxon>
        <taxon>Viridiplantae</taxon>
        <taxon>Streptophyta</taxon>
        <taxon>Embryophyta</taxon>
        <taxon>Tracheophyta</taxon>
        <taxon>Polypodiopsida</taxon>
        <taxon>Polypodiidae</taxon>
        <taxon>Polypodiales</taxon>
        <taxon>Pteridineae</taxon>
        <taxon>Pteridaceae</taxon>
        <taxon>Parkerioideae</taxon>
        <taxon>Ceratopteris</taxon>
    </lineage>
</organism>
<dbReference type="GO" id="GO:0043622">
    <property type="term" value="P:cortical microtubule organization"/>
    <property type="evidence" value="ECO:0007669"/>
    <property type="project" value="TreeGrafter"/>
</dbReference>
<keyword evidence="3" id="KW-1185">Reference proteome</keyword>
<feature type="region of interest" description="Disordered" evidence="1">
    <location>
        <begin position="329"/>
        <end position="354"/>
    </location>
</feature>
<feature type="compositionally biased region" description="Polar residues" evidence="1">
    <location>
        <begin position="226"/>
        <end position="237"/>
    </location>
</feature>
<dbReference type="GO" id="GO:0055028">
    <property type="term" value="C:cortical microtubule"/>
    <property type="evidence" value="ECO:0007669"/>
    <property type="project" value="TreeGrafter"/>
</dbReference>
<evidence type="ECO:0000313" key="3">
    <source>
        <dbReference type="Proteomes" id="UP000825935"/>
    </source>
</evidence>
<dbReference type="PANTHER" id="PTHR31949">
    <property type="entry name" value="GASTRIC MUCIN-LIKE PROTEIN"/>
    <property type="match status" value="1"/>
</dbReference>
<evidence type="ECO:0000256" key="1">
    <source>
        <dbReference type="SAM" id="MobiDB-lite"/>
    </source>
</evidence>
<dbReference type="PANTHER" id="PTHR31949:SF2">
    <property type="entry name" value="OS05G0480600 PROTEIN"/>
    <property type="match status" value="1"/>
</dbReference>
<feature type="compositionally biased region" description="Basic and acidic residues" evidence="1">
    <location>
        <begin position="298"/>
        <end position="315"/>
    </location>
</feature>
<feature type="region of interest" description="Disordered" evidence="1">
    <location>
        <begin position="226"/>
        <end position="254"/>
    </location>
</feature>
<proteinExistence type="predicted"/>
<feature type="compositionally biased region" description="Low complexity" evidence="1">
    <location>
        <begin position="338"/>
        <end position="352"/>
    </location>
</feature>
<feature type="region of interest" description="Disordered" evidence="1">
    <location>
        <begin position="1125"/>
        <end position="1144"/>
    </location>
</feature>
<reference evidence="2" key="1">
    <citation type="submission" date="2021-08" db="EMBL/GenBank/DDBJ databases">
        <title>WGS assembly of Ceratopteris richardii.</title>
        <authorList>
            <person name="Marchant D.B."/>
            <person name="Chen G."/>
            <person name="Jenkins J."/>
            <person name="Shu S."/>
            <person name="Leebens-Mack J."/>
            <person name="Grimwood J."/>
            <person name="Schmutz J."/>
            <person name="Soltis P."/>
            <person name="Soltis D."/>
            <person name="Chen Z.-H."/>
        </authorList>
    </citation>
    <scope>NUCLEOTIDE SEQUENCE</scope>
    <source>
        <strain evidence="2">Whitten #5841</strain>
        <tissue evidence="2">Leaf</tissue>
    </source>
</reference>
<accession>A0A8T2SU21</accession>
<feature type="compositionally biased region" description="Polar residues" evidence="1">
    <location>
        <begin position="984"/>
        <end position="993"/>
    </location>
</feature>
<feature type="region of interest" description="Disordered" evidence="1">
    <location>
        <begin position="287"/>
        <end position="315"/>
    </location>
</feature>
<dbReference type="Proteomes" id="UP000825935">
    <property type="component" value="Chromosome 18"/>
</dbReference>
<feature type="region of interest" description="Disordered" evidence="1">
    <location>
        <begin position="120"/>
        <end position="204"/>
    </location>
</feature>
<comment type="caution">
    <text evidence="2">The sequence shown here is derived from an EMBL/GenBank/DDBJ whole genome shotgun (WGS) entry which is preliminary data.</text>
</comment>